<keyword evidence="2" id="KW-1185">Reference proteome</keyword>
<sequence>MILSDEQLRGVMAALHDGMEKGLRKGTRK</sequence>
<dbReference type="KEGG" id="nai:NECAME_15842"/>
<evidence type="ECO:0000313" key="1">
    <source>
        <dbReference type="EMBL" id="ETN68399.1"/>
    </source>
</evidence>
<gene>
    <name evidence="1" type="ORF">NECAME_15842</name>
</gene>
<accession>W2SFL0</accession>
<protein>
    <submittedName>
        <fullName evidence="1">Uncharacterized protein</fullName>
    </submittedName>
</protein>
<name>W2SFL0_NECAM</name>
<dbReference type="AlphaFoldDB" id="W2SFL0"/>
<evidence type="ECO:0000313" key="2">
    <source>
        <dbReference type="Proteomes" id="UP000053676"/>
    </source>
</evidence>
<proteinExistence type="predicted"/>
<dbReference type="Proteomes" id="UP000053676">
    <property type="component" value="Unassembled WGS sequence"/>
</dbReference>
<organism evidence="1 2">
    <name type="scientific">Necator americanus</name>
    <name type="common">Human hookworm</name>
    <dbReference type="NCBI Taxonomy" id="51031"/>
    <lineage>
        <taxon>Eukaryota</taxon>
        <taxon>Metazoa</taxon>
        <taxon>Ecdysozoa</taxon>
        <taxon>Nematoda</taxon>
        <taxon>Chromadorea</taxon>
        <taxon>Rhabditida</taxon>
        <taxon>Rhabditina</taxon>
        <taxon>Rhabditomorpha</taxon>
        <taxon>Strongyloidea</taxon>
        <taxon>Ancylostomatidae</taxon>
        <taxon>Bunostominae</taxon>
        <taxon>Necator</taxon>
    </lineage>
</organism>
<reference evidence="2" key="1">
    <citation type="journal article" date="2014" name="Nat. Genet.">
        <title>Genome of the human hookworm Necator americanus.</title>
        <authorList>
            <person name="Tang Y.T."/>
            <person name="Gao X."/>
            <person name="Rosa B.A."/>
            <person name="Abubucker S."/>
            <person name="Hallsworth-Pepin K."/>
            <person name="Martin J."/>
            <person name="Tyagi R."/>
            <person name="Heizer E."/>
            <person name="Zhang X."/>
            <person name="Bhonagiri-Palsikar V."/>
            <person name="Minx P."/>
            <person name="Warren W.C."/>
            <person name="Wang Q."/>
            <person name="Zhan B."/>
            <person name="Hotez P.J."/>
            <person name="Sternberg P.W."/>
            <person name="Dougall A."/>
            <person name="Gaze S.T."/>
            <person name="Mulvenna J."/>
            <person name="Sotillo J."/>
            <person name="Ranganathan S."/>
            <person name="Rabelo E.M."/>
            <person name="Wilson R.K."/>
            <person name="Felgner P.L."/>
            <person name="Bethony J."/>
            <person name="Hawdon J.M."/>
            <person name="Gasser R.B."/>
            <person name="Loukas A."/>
            <person name="Mitreva M."/>
        </authorList>
    </citation>
    <scope>NUCLEOTIDE SEQUENCE [LARGE SCALE GENOMIC DNA]</scope>
</reference>
<dbReference type="EMBL" id="KI669273">
    <property type="protein sequence ID" value="ETN68399.1"/>
    <property type="molecule type" value="Genomic_DNA"/>
</dbReference>